<proteinExistence type="predicted"/>
<dbReference type="HOGENOM" id="CLU_2374314_0_0_1"/>
<dbReference type="Proteomes" id="UP000054248">
    <property type="component" value="Unassembled WGS sequence"/>
</dbReference>
<dbReference type="AlphaFoldDB" id="A0A0C3Q9N3"/>
<sequence>MLVERREHLGLGGCRRLDSRHKVDLGHFVRKKARRRTGIANLSEAGSSRYIYKPGSVVAICNRRSEEADSALESPIKFVQGLPETTPRQTTTRLG</sequence>
<reference evidence="2" key="2">
    <citation type="submission" date="2015-01" db="EMBL/GenBank/DDBJ databases">
        <title>Evolutionary Origins and Diversification of the Mycorrhizal Mutualists.</title>
        <authorList>
            <consortium name="DOE Joint Genome Institute"/>
            <consortium name="Mycorrhizal Genomics Consortium"/>
            <person name="Kohler A."/>
            <person name="Kuo A."/>
            <person name="Nagy L.G."/>
            <person name="Floudas D."/>
            <person name="Copeland A."/>
            <person name="Barry K.W."/>
            <person name="Cichocki N."/>
            <person name="Veneault-Fourrey C."/>
            <person name="LaButti K."/>
            <person name="Lindquist E.A."/>
            <person name="Lipzen A."/>
            <person name="Lundell T."/>
            <person name="Morin E."/>
            <person name="Murat C."/>
            <person name="Riley R."/>
            <person name="Ohm R."/>
            <person name="Sun H."/>
            <person name="Tunlid A."/>
            <person name="Henrissat B."/>
            <person name="Grigoriev I.V."/>
            <person name="Hibbett D.S."/>
            <person name="Martin F."/>
        </authorList>
    </citation>
    <scope>NUCLEOTIDE SEQUENCE [LARGE SCALE GENOMIC DNA]</scope>
    <source>
        <strain evidence="2">MUT 4182</strain>
    </source>
</reference>
<protein>
    <submittedName>
        <fullName evidence="1">Uncharacterized protein</fullName>
    </submittedName>
</protein>
<organism evidence="1 2">
    <name type="scientific">Tulasnella calospora MUT 4182</name>
    <dbReference type="NCBI Taxonomy" id="1051891"/>
    <lineage>
        <taxon>Eukaryota</taxon>
        <taxon>Fungi</taxon>
        <taxon>Dikarya</taxon>
        <taxon>Basidiomycota</taxon>
        <taxon>Agaricomycotina</taxon>
        <taxon>Agaricomycetes</taxon>
        <taxon>Cantharellales</taxon>
        <taxon>Tulasnellaceae</taxon>
        <taxon>Tulasnella</taxon>
    </lineage>
</organism>
<name>A0A0C3Q9N3_9AGAM</name>
<gene>
    <name evidence="1" type="ORF">M407DRAFT_245707</name>
</gene>
<reference evidence="1 2" key="1">
    <citation type="submission" date="2014-04" db="EMBL/GenBank/DDBJ databases">
        <authorList>
            <consortium name="DOE Joint Genome Institute"/>
            <person name="Kuo A."/>
            <person name="Girlanda M."/>
            <person name="Perotto S."/>
            <person name="Kohler A."/>
            <person name="Nagy L.G."/>
            <person name="Floudas D."/>
            <person name="Copeland A."/>
            <person name="Barry K.W."/>
            <person name="Cichocki N."/>
            <person name="Veneault-Fourrey C."/>
            <person name="LaButti K."/>
            <person name="Lindquist E.A."/>
            <person name="Lipzen A."/>
            <person name="Lundell T."/>
            <person name="Morin E."/>
            <person name="Murat C."/>
            <person name="Sun H."/>
            <person name="Tunlid A."/>
            <person name="Henrissat B."/>
            <person name="Grigoriev I.V."/>
            <person name="Hibbett D.S."/>
            <person name="Martin F."/>
            <person name="Nordberg H.P."/>
            <person name="Cantor M.N."/>
            <person name="Hua S.X."/>
        </authorList>
    </citation>
    <scope>NUCLEOTIDE SEQUENCE [LARGE SCALE GENOMIC DNA]</scope>
    <source>
        <strain evidence="1 2">MUT 4182</strain>
    </source>
</reference>
<keyword evidence="2" id="KW-1185">Reference proteome</keyword>
<dbReference type="EMBL" id="KN823164">
    <property type="protein sequence ID" value="KIO20714.1"/>
    <property type="molecule type" value="Genomic_DNA"/>
</dbReference>
<evidence type="ECO:0000313" key="2">
    <source>
        <dbReference type="Proteomes" id="UP000054248"/>
    </source>
</evidence>
<evidence type="ECO:0000313" key="1">
    <source>
        <dbReference type="EMBL" id="KIO20714.1"/>
    </source>
</evidence>
<accession>A0A0C3Q9N3</accession>